<name>A0A7Y9J534_9PSEU</name>
<protein>
    <recommendedName>
        <fullName evidence="3">ATP-binding protein</fullName>
    </recommendedName>
</protein>
<dbReference type="InterPro" id="IPR050267">
    <property type="entry name" value="Anti-sigma-factor_SerPK"/>
</dbReference>
<dbReference type="Gene3D" id="3.30.565.10">
    <property type="entry name" value="Histidine kinase-like ATPase, C-terminal domain"/>
    <property type="match status" value="1"/>
</dbReference>
<organism evidence="1 2">
    <name type="scientific">Actinomycetospora corticicola</name>
    <dbReference type="NCBI Taxonomy" id="663602"/>
    <lineage>
        <taxon>Bacteria</taxon>
        <taxon>Bacillati</taxon>
        <taxon>Actinomycetota</taxon>
        <taxon>Actinomycetes</taxon>
        <taxon>Pseudonocardiales</taxon>
        <taxon>Pseudonocardiaceae</taxon>
        <taxon>Actinomycetospora</taxon>
    </lineage>
</organism>
<dbReference type="InterPro" id="IPR036890">
    <property type="entry name" value="HATPase_C_sf"/>
</dbReference>
<sequence>MTTLTAVVDLPITGHTVRDARTLVLGLADGWDSATYRVDLELLIDDLTADVVAHARGENDLRLELTCHGGTLHVAICDGSAVRPAVADTDGLLAVLADRWGHEPYQGGHRVWFELDALPAPEPEVQFPPALEVRLRLLLRCPVPLGRYGT</sequence>
<evidence type="ECO:0008006" key="3">
    <source>
        <dbReference type="Google" id="ProtNLM"/>
    </source>
</evidence>
<dbReference type="RefSeq" id="WP_179793528.1">
    <property type="nucleotide sequence ID" value="NZ_BAABHP010000017.1"/>
</dbReference>
<gene>
    <name evidence="1" type="ORF">BJ983_001839</name>
</gene>
<reference evidence="1 2" key="1">
    <citation type="submission" date="2020-07" db="EMBL/GenBank/DDBJ databases">
        <title>Sequencing the genomes of 1000 actinobacteria strains.</title>
        <authorList>
            <person name="Klenk H.-P."/>
        </authorList>
    </citation>
    <scope>NUCLEOTIDE SEQUENCE [LARGE SCALE GENOMIC DNA]</scope>
    <source>
        <strain evidence="1 2">DSM 45772</strain>
    </source>
</reference>
<keyword evidence="2" id="KW-1185">Reference proteome</keyword>
<dbReference type="Proteomes" id="UP000535890">
    <property type="component" value="Unassembled WGS sequence"/>
</dbReference>
<evidence type="ECO:0000313" key="2">
    <source>
        <dbReference type="Proteomes" id="UP000535890"/>
    </source>
</evidence>
<comment type="caution">
    <text evidence="1">The sequence shown here is derived from an EMBL/GenBank/DDBJ whole genome shotgun (WGS) entry which is preliminary data.</text>
</comment>
<proteinExistence type="predicted"/>
<evidence type="ECO:0000313" key="1">
    <source>
        <dbReference type="EMBL" id="NYD35737.1"/>
    </source>
</evidence>
<accession>A0A7Y9J534</accession>
<dbReference type="AlphaFoldDB" id="A0A7Y9J534"/>
<dbReference type="PANTHER" id="PTHR35526">
    <property type="entry name" value="ANTI-SIGMA-F FACTOR RSBW-RELATED"/>
    <property type="match status" value="1"/>
</dbReference>
<dbReference type="PANTHER" id="PTHR35526:SF3">
    <property type="entry name" value="ANTI-SIGMA-F FACTOR RSBW"/>
    <property type="match status" value="1"/>
</dbReference>
<dbReference type="EMBL" id="JACCBN010000001">
    <property type="protein sequence ID" value="NYD35737.1"/>
    <property type="molecule type" value="Genomic_DNA"/>
</dbReference>